<evidence type="ECO:0000256" key="3">
    <source>
        <dbReference type="SAM" id="Phobius"/>
    </source>
</evidence>
<gene>
    <name evidence="7" type="primary">LOC110978172</name>
</gene>
<dbReference type="RefSeq" id="XP_022088644.1">
    <property type="nucleotide sequence ID" value="XM_022232952.1"/>
</dbReference>
<dbReference type="GeneID" id="110978172"/>
<dbReference type="InterPro" id="IPR006150">
    <property type="entry name" value="Cys_repeat_1"/>
</dbReference>
<keyword evidence="3" id="KW-0812">Transmembrane</keyword>
<dbReference type="Proteomes" id="UP000694845">
    <property type="component" value="Unplaced"/>
</dbReference>
<evidence type="ECO:0000256" key="4">
    <source>
        <dbReference type="SAM" id="SignalP"/>
    </source>
</evidence>
<dbReference type="SUPFAM" id="SSF57256">
    <property type="entry name" value="Elafin-like"/>
    <property type="match status" value="7"/>
</dbReference>
<dbReference type="InterPro" id="IPR050514">
    <property type="entry name" value="WAP_four-disulfide_core"/>
</dbReference>
<dbReference type="AlphaFoldDB" id="A0A8B7Y615"/>
<evidence type="ECO:0000259" key="5">
    <source>
        <dbReference type="PROSITE" id="PS51390"/>
    </source>
</evidence>
<reference evidence="7" key="1">
    <citation type="submission" date="2025-08" db="UniProtKB">
        <authorList>
            <consortium name="RefSeq"/>
        </authorList>
    </citation>
    <scope>IDENTIFICATION</scope>
</reference>
<evidence type="ECO:0000313" key="7">
    <source>
        <dbReference type="RefSeq" id="XP_022088644.1"/>
    </source>
</evidence>
<dbReference type="InterPro" id="IPR036645">
    <property type="entry name" value="Elafin-like_sf"/>
</dbReference>
<feature type="chain" id="PRO_5034119906" evidence="4">
    <location>
        <begin position="21"/>
        <end position="476"/>
    </location>
</feature>
<name>A0A8B7Y615_ACAPL</name>
<feature type="domain" description="WAP" evidence="5">
    <location>
        <begin position="70"/>
        <end position="118"/>
    </location>
</feature>
<dbReference type="Pfam" id="PF00095">
    <property type="entry name" value="WAP"/>
    <property type="match status" value="7"/>
</dbReference>
<dbReference type="SMART" id="SM00289">
    <property type="entry name" value="WR1"/>
    <property type="match status" value="5"/>
</dbReference>
<feature type="domain" description="WAP" evidence="5">
    <location>
        <begin position="19"/>
        <end position="66"/>
    </location>
</feature>
<feature type="domain" description="WAP" evidence="5">
    <location>
        <begin position="221"/>
        <end position="265"/>
    </location>
</feature>
<dbReference type="GO" id="GO:0019731">
    <property type="term" value="P:antibacterial humoral response"/>
    <property type="evidence" value="ECO:0007669"/>
    <property type="project" value="TreeGrafter"/>
</dbReference>
<protein>
    <submittedName>
        <fullName evidence="7">Papilin-like</fullName>
    </submittedName>
</protein>
<feature type="domain" description="WAP" evidence="5">
    <location>
        <begin position="120"/>
        <end position="169"/>
    </location>
</feature>
<feature type="transmembrane region" description="Helical" evidence="3">
    <location>
        <begin position="419"/>
        <end position="445"/>
    </location>
</feature>
<dbReference type="KEGG" id="aplc:110978172"/>
<dbReference type="PRINTS" id="PR00003">
    <property type="entry name" value="4DISULPHCORE"/>
</dbReference>
<dbReference type="PROSITE" id="PS51390">
    <property type="entry name" value="WAP"/>
    <property type="match status" value="7"/>
</dbReference>
<dbReference type="GO" id="GO:0045087">
    <property type="term" value="P:innate immune response"/>
    <property type="evidence" value="ECO:0007669"/>
    <property type="project" value="TreeGrafter"/>
</dbReference>
<evidence type="ECO:0000256" key="1">
    <source>
        <dbReference type="ARBA" id="ARBA00022729"/>
    </source>
</evidence>
<dbReference type="CDD" id="cd00199">
    <property type="entry name" value="WAP"/>
    <property type="match status" value="6"/>
</dbReference>
<feature type="signal peptide" evidence="4">
    <location>
        <begin position="1"/>
        <end position="20"/>
    </location>
</feature>
<keyword evidence="6" id="KW-1185">Reference proteome</keyword>
<evidence type="ECO:0000313" key="6">
    <source>
        <dbReference type="Proteomes" id="UP000694845"/>
    </source>
</evidence>
<proteinExistence type="predicted"/>
<keyword evidence="3" id="KW-0472">Membrane</keyword>
<dbReference type="PANTHER" id="PTHR19441:SF30">
    <property type="entry name" value="ELAFIN"/>
    <property type="match status" value="1"/>
</dbReference>
<dbReference type="FunFam" id="4.10.75.10:FF:000001">
    <property type="entry name" value="Anosmin 1"/>
    <property type="match status" value="2"/>
</dbReference>
<feature type="domain" description="WAP" evidence="5">
    <location>
        <begin position="316"/>
        <end position="365"/>
    </location>
</feature>
<keyword evidence="3" id="KW-1133">Transmembrane helix</keyword>
<dbReference type="GO" id="GO:0005615">
    <property type="term" value="C:extracellular space"/>
    <property type="evidence" value="ECO:0007669"/>
    <property type="project" value="TreeGrafter"/>
</dbReference>
<dbReference type="Gene3D" id="4.10.75.10">
    <property type="entry name" value="Elafin-like"/>
    <property type="match status" value="7"/>
</dbReference>
<dbReference type="OMA" id="CCKNSCG"/>
<organism evidence="6 7">
    <name type="scientific">Acanthaster planci</name>
    <name type="common">Crown-of-thorns starfish</name>
    <dbReference type="NCBI Taxonomy" id="133434"/>
    <lineage>
        <taxon>Eukaryota</taxon>
        <taxon>Metazoa</taxon>
        <taxon>Echinodermata</taxon>
        <taxon>Eleutherozoa</taxon>
        <taxon>Asterozoa</taxon>
        <taxon>Asteroidea</taxon>
        <taxon>Valvatacea</taxon>
        <taxon>Valvatida</taxon>
        <taxon>Acanthasteridae</taxon>
        <taxon>Acanthaster</taxon>
    </lineage>
</organism>
<sequence>MKFFRLVLFVTFIAVWVVSGGHVGQCPAIDGSSRGTCVELCSSDSDCMSHQKCCSNGCGHVCTTVKQPRIGHKPPLQCPPIDSGTVGICTEECSSDDQCKAGKICCSNGCGHACVEPVEPPGKSGKCPAVDERRDSEDNCTDDCGVDADCENDLKCCRIGCNHSCVEPVRDANVTKPGVCPQKPPESFGICSESCDFDGDCPENQKCCSNGCGHACMSPAPSKLGQCPKVSGGQIGVCSEDCQSDADCPDQQRCCSNGCGHSCMDTTQSKPGECPKVPDGLAGICWEGCSSDMDCEGVGKCCSNGCGHVCVDPVVVVTQPPERHCPLVKGDTVGICVDECSSDSDCEAAQKCCSNGCGHVCMDADTTATAQGCRLGENYYTNGEMVPTSEDCQACHCEEGEVRCSDLEFCGRGVFNKALVMPLVLSAAGVLLSLALVILIVRCFLIRAASKRSRYKLMHEVPEFEPIPGASTRNAL</sequence>
<feature type="domain" description="WAP" evidence="5">
    <location>
        <begin position="267"/>
        <end position="314"/>
    </location>
</feature>
<dbReference type="PANTHER" id="PTHR19441">
    <property type="entry name" value="WHEY ACDIC PROTEIN WAP"/>
    <property type="match status" value="1"/>
</dbReference>
<dbReference type="InterPro" id="IPR008197">
    <property type="entry name" value="WAP_dom"/>
</dbReference>
<dbReference type="SMART" id="SM00217">
    <property type="entry name" value="WAP"/>
    <property type="match status" value="7"/>
</dbReference>
<keyword evidence="2" id="KW-1015">Disulfide bond</keyword>
<accession>A0A8B7Y615</accession>
<dbReference type="GO" id="GO:0004867">
    <property type="term" value="F:serine-type endopeptidase inhibitor activity"/>
    <property type="evidence" value="ECO:0007669"/>
    <property type="project" value="TreeGrafter"/>
</dbReference>
<feature type="domain" description="WAP" evidence="5">
    <location>
        <begin position="173"/>
        <end position="220"/>
    </location>
</feature>
<keyword evidence="1 4" id="KW-0732">Signal</keyword>
<dbReference type="OrthoDB" id="4473401at2759"/>
<evidence type="ECO:0000256" key="2">
    <source>
        <dbReference type="ARBA" id="ARBA00023157"/>
    </source>
</evidence>